<organism evidence="2 3">
    <name type="scientific">Aegilops tauschii subsp. strangulata</name>
    <name type="common">Goatgrass</name>
    <dbReference type="NCBI Taxonomy" id="200361"/>
    <lineage>
        <taxon>Eukaryota</taxon>
        <taxon>Viridiplantae</taxon>
        <taxon>Streptophyta</taxon>
        <taxon>Embryophyta</taxon>
        <taxon>Tracheophyta</taxon>
        <taxon>Spermatophyta</taxon>
        <taxon>Magnoliopsida</taxon>
        <taxon>Liliopsida</taxon>
        <taxon>Poales</taxon>
        <taxon>Poaceae</taxon>
        <taxon>BOP clade</taxon>
        <taxon>Pooideae</taxon>
        <taxon>Triticodae</taxon>
        <taxon>Triticeae</taxon>
        <taxon>Triticinae</taxon>
        <taxon>Aegilops</taxon>
    </lineage>
</organism>
<dbReference type="EnsemblPlants" id="AET4Gv20384900.4">
    <property type="protein sequence ID" value="AET4Gv20384900.4"/>
    <property type="gene ID" value="AET4Gv20384900"/>
</dbReference>
<feature type="compositionally biased region" description="Basic and acidic residues" evidence="1">
    <location>
        <begin position="87"/>
        <end position="108"/>
    </location>
</feature>
<reference evidence="2" key="3">
    <citation type="journal article" date="2017" name="Nature">
        <title>Genome sequence of the progenitor of the wheat D genome Aegilops tauschii.</title>
        <authorList>
            <person name="Luo M.C."/>
            <person name="Gu Y.Q."/>
            <person name="Puiu D."/>
            <person name="Wang H."/>
            <person name="Twardziok S.O."/>
            <person name="Deal K.R."/>
            <person name="Huo N."/>
            <person name="Zhu T."/>
            <person name="Wang L."/>
            <person name="Wang Y."/>
            <person name="McGuire P.E."/>
            <person name="Liu S."/>
            <person name="Long H."/>
            <person name="Ramasamy R.K."/>
            <person name="Rodriguez J.C."/>
            <person name="Van S.L."/>
            <person name="Yuan L."/>
            <person name="Wang Z."/>
            <person name="Xia Z."/>
            <person name="Xiao L."/>
            <person name="Anderson O.D."/>
            <person name="Ouyang S."/>
            <person name="Liang Y."/>
            <person name="Zimin A.V."/>
            <person name="Pertea G."/>
            <person name="Qi P."/>
            <person name="Bennetzen J.L."/>
            <person name="Dai X."/>
            <person name="Dawson M.W."/>
            <person name="Muller H.G."/>
            <person name="Kugler K."/>
            <person name="Rivarola-Duarte L."/>
            <person name="Spannagl M."/>
            <person name="Mayer K.F.X."/>
            <person name="Lu F.H."/>
            <person name="Bevan M.W."/>
            <person name="Leroy P."/>
            <person name="Li P."/>
            <person name="You F.M."/>
            <person name="Sun Q."/>
            <person name="Liu Z."/>
            <person name="Lyons E."/>
            <person name="Wicker T."/>
            <person name="Salzberg S.L."/>
            <person name="Devos K.M."/>
            <person name="Dvorak J."/>
        </authorList>
    </citation>
    <scope>NUCLEOTIDE SEQUENCE [LARGE SCALE GENOMIC DNA]</scope>
    <source>
        <strain evidence="2">cv. AL8/78</strain>
    </source>
</reference>
<keyword evidence="3" id="KW-1185">Reference proteome</keyword>
<feature type="compositionally biased region" description="Basic and acidic residues" evidence="1">
    <location>
        <begin position="34"/>
        <end position="49"/>
    </location>
</feature>
<feature type="compositionally biased region" description="Basic and acidic residues" evidence="1">
    <location>
        <begin position="10"/>
        <end position="26"/>
    </location>
</feature>
<feature type="region of interest" description="Disordered" evidence="1">
    <location>
        <begin position="1"/>
        <end position="49"/>
    </location>
</feature>
<dbReference type="Proteomes" id="UP000015105">
    <property type="component" value="Chromosome 4D"/>
</dbReference>
<dbReference type="Gramene" id="AET4Gv20384900.1">
    <property type="protein sequence ID" value="AET4Gv20384900.1"/>
    <property type="gene ID" value="AET4Gv20384900"/>
</dbReference>
<accession>A0A453I0G0</accession>
<dbReference type="EnsemblPlants" id="AET4Gv20384900.1">
    <property type="protein sequence ID" value="AET4Gv20384900.1"/>
    <property type="gene ID" value="AET4Gv20384900"/>
</dbReference>
<feature type="region of interest" description="Disordered" evidence="1">
    <location>
        <begin position="80"/>
        <end position="121"/>
    </location>
</feature>
<protein>
    <submittedName>
        <fullName evidence="2">Uncharacterized protein</fullName>
    </submittedName>
</protein>
<evidence type="ECO:0000313" key="2">
    <source>
        <dbReference type="EnsemblPlants" id="AET4Gv20384900.1"/>
    </source>
</evidence>
<dbReference type="AlphaFoldDB" id="A0A453I0G0"/>
<name>A0A453I0G0_AEGTS</name>
<reference evidence="3" key="1">
    <citation type="journal article" date="2014" name="Science">
        <title>Ancient hybridizations among the ancestral genomes of bread wheat.</title>
        <authorList>
            <consortium name="International Wheat Genome Sequencing Consortium,"/>
            <person name="Marcussen T."/>
            <person name="Sandve S.R."/>
            <person name="Heier L."/>
            <person name="Spannagl M."/>
            <person name="Pfeifer M."/>
            <person name="Jakobsen K.S."/>
            <person name="Wulff B.B."/>
            <person name="Steuernagel B."/>
            <person name="Mayer K.F."/>
            <person name="Olsen O.A."/>
        </authorList>
    </citation>
    <scope>NUCLEOTIDE SEQUENCE [LARGE SCALE GENOMIC DNA]</scope>
    <source>
        <strain evidence="3">cv. AL8/78</strain>
    </source>
</reference>
<reference evidence="2" key="4">
    <citation type="submission" date="2019-03" db="UniProtKB">
        <authorList>
            <consortium name="EnsemblPlants"/>
        </authorList>
    </citation>
    <scope>IDENTIFICATION</scope>
</reference>
<dbReference type="Gramene" id="AET4Gv20384900.4">
    <property type="protein sequence ID" value="AET4Gv20384900.4"/>
    <property type="gene ID" value="AET4Gv20384900"/>
</dbReference>
<reference evidence="2" key="5">
    <citation type="journal article" date="2021" name="G3 (Bethesda)">
        <title>Aegilops tauschii genome assembly Aet v5.0 features greater sequence contiguity and improved annotation.</title>
        <authorList>
            <person name="Wang L."/>
            <person name="Zhu T."/>
            <person name="Rodriguez J.C."/>
            <person name="Deal K.R."/>
            <person name="Dubcovsky J."/>
            <person name="McGuire P.E."/>
            <person name="Lux T."/>
            <person name="Spannagl M."/>
            <person name="Mayer K.F.X."/>
            <person name="Baldrich P."/>
            <person name="Meyers B.C."/>
            <person name="Huo N."/>
            <person name="Gu Y.Q."/>
            <person name="Zhou H."/>
            <person name="Devos K.M."/>
            <person name="Bennetzen J.L."/>
            <person name="Unver T."/>
            <person name="Budak H."/>
            <person name="Gulick P.J."/>
            <person name="Galiba G."/>
            <person name="Kalapos B."/>
            <person name="Nelson D.R."/>
            <person name="Li P."/>
            <person name="You F.M."/>
            <person name="Luo M.C."/>
            <person name="Dvorak J."/>
        </authorList>
    </citation>
    <scope>NUCLEOTIDE SEQUENCE [LARGE SCALE GENOMIC DNA]</scope>
    <source>
        <strain evidence="2">cv. AL8/78</strain>
    </source>
</reference>
<reference evidence="3" key="2">
    <citation type="journal article" date="2017" name="Nat. Plants">
        <title>The Aegilops tauschii genome reveals multiple impacts of transposons.</title>
        <authorList>
            <person name="Zhao G."/>
            <person name="Zou C."/>
            <person name="Li K."/>
            <person name="Wang K."/>
            <person name="Li T."/>
            <person name="Gao L."/>
            <person name="Zhang X."/>
            <person name="Wang H."/>
            <person name="Yang Z."/>
            <person name="Liu X."/>
            <person name="Jiang W."/>
            <person name="Mao L."/>
            <person name="Kong X."/>
            <person name="Jiao Y."/>
            <person name="Jia J."/>
        </authorList>
    </citation>
    <scope>NUCLEOTIDE SEQUENCE [LARGE SCALE GENOMIC DNA]</scope>
    <source>
        <strain evidence="3">cv. AL8/78</strain>
    </source>
</reference>
<evidence type="ECO:0000313" key="3">
    <source>
        <dbReference type="Proteomes" id="UP000015105"/>
    </source>
</evidence>
<proteinExistence type="predicted"/>
<evidence type="ECO:0000256" key="1">
    <source>
        <dbReference type="SAM" id="MobiDB-lite"/>
    </source>
</evidence>
<sequence length="141" mass="15483">MSGSSGRPTMEPRKQQIRQQREHDDGAPEVAGMEIREDDGWMSGGHEDGRQIMECEDCGSISGRGGRVRGWVDVGWSLGEGVRPPGRRLDDGVEREAGGDGGRTLDRARGRRRWRPDRGSSARWAATGHGLGLWSCSIWGL</sequence>